<accession>A0A368ELZ2</accession>
<dbReference type="FunFam" id="1.10.10.2830:FF:000001">
    <property type="entry name" value="Chromosome partitioning protein ParB"/>
    <property type="match status" value="1"/>
</dbReference>
<dbReference type="SMART" id="SM00470">
    <property type="entry name" value="ParB"/>
    <property type="match status" value="1"/>
</dbReference>
<feature type="domain" description="ParB-like N-terminal" evidence="6">
    <location>
        <begin position="52"/>
        <end position="146"/>
    </location>
</feature>
<evidence type="ECO:0000259" key="6">
    <source>
        <dbReference type="SMART" id="SM00470"/>
    </source>
</evidence>
<dbReference type="EMBL" id="QOQK01000005">
    <property type="protein sequence ID" value="RCL85003.1"/>
    <property type="molecule type" value="Genomic_DNA"/>
</dbReference>
<evidence type="ECO:0000256" key="5">
    <source>
        <dbReference type="SAM" id="MobiDB-lite"/>
    </source>
</evidence>
<dbReference type="PANTHER" id="PTHR33375">
    <property type="entry name" value="CHROMOSOME-PARTITIONING PROTEIN PARB-RELATED"/>
    <property type="match status" value="1"/>
</dbReference>
<dbReference type="GO" id="GO:0005694">
    <property type="term" value="C:chromosome"/>
    <property type="evidence" value="ECO:0007669"/>
    <property type="project" value="TreeGrafter"/>
</dbReference>
<dbReference type="InterPro" id="IPR036086">
    <property type="entry name" value="ParB/Sulfiredoxin_sf"/>
</dbReference>
<feature type="compositionally biased region" description="Polar residues" evidence="5">
    <location>
        <begin position="38"/>
        <end position="48"/>
    </location>
</feature>
<evidence type="ECO:0000313" key="8">
    <source>
        <dbReference type="Proteomes" id="UP000252289"/>
    </source>
</evidence>
<name>A0A368ELZ2_9PROT</name>
<dbReference type="Gene3D" id="3.90.1530.30">
    <property type="match status" value="1"/>
</dbReference>
<evidence type="ECO:0000256" key="2">
    <source>
        <dbReference type="ARBA" id="ARBA00022829"/>
    </source>
</evidence>
<dbReference type="InterPro" id="IPR041468">
    <property type="entry name" value="HTH_ParB/Spo0J"/>
</dbReference>
<dbReference type="FunFam" id="3.90.1530.30:FF:000001">
    <property type="entry name" value="Chromosome partitioning protein ParB"/>
    <property type="match status" value="1"/>
</dbReference>
<gene>
    <name evidence="7" type="ORF">DBW64_01800</name>
</gene>
<dbReference type="Pfam" id="PF17762">
    <property type="entry name" value="HTH_ParB"/>
    <property type="match status" value="1"/>
</dbReference>
<dbReference type="AlphaFoldDB" id="A0A368ELZ2"/>
<dbReference type="Proteomes" id="UP000252289">
    <property type="component" value="Unassembled WGS sequence"/>
</dbReference>
<comment type="similarity">
    <text evidence="1">Belongs to the ParB family.</text>
</comment>
<dbReference type="InterPro" id="IPR004437">
    <property type="entry name" value="ParB/RepB/Spo0J"/>
</dbReference>
<evidence type="ECO:0000256" key="4">
    <source>
        <dbReference type="ARBA" id="ARBA00025472"/>
    </source>
</evidence>
<dbReference type="NCBIfam" id="TIGR00180">
    <property type="entry name" value="parB_part"/>
    <property type="match status" value="1"/>
</dbReference>
<evidence type="ECO:0000313" key="7">
    <source>
        <dbReference type="EMBL" id="RCL85003.1"/>
    </source>
</evidence>
<sequence length="311" mass="33924">MADKKRGLGRGLSALIGDVDIGLSADTKAPTKGKPNKGSASATQDASAQGLNTIGVEKLVPGKFQPRREFDKEALRDLANSIREKGILQPILVRSNPDDSAKAPYEIVAGERRWRAAQIAQLHDVPVIIRDMTDNEALQIGIIENVQRSDLNPIEEAEAFQRLIDEFSYTQEVLAKTLGKSRSHIANTLRLVGASNKVRDYLVTGQLSAGHARALLGHSHANRLASEIVKQGLSVRDVERLVSDKKLNKSGSKAKRSPEKDTDTRALEKSIADNLGLTVAIQHEKDGGHVHVAYKTLEQLDEVVRRLMASS</sequence>
<feature type="compositionally biased region" description="Basic and acidic residues" evidence="5">
    <location>
        <begin position="256"/>
        <end position="266"/>
    </location>
</feature>
<dbReference type="PANTHER" id="PTHR33375:SF1">
    <property type="entry name" value="CHROMOSOME-PARTITIONING PROTEIN PARB-RELATED"/>
    <property type="match status" value="1"/>
</dbReference>
<reference evidence="7 8" key="1">
    <citation type="journal article" date="2018" name="Microbiome">
        <title>Fine metagenomic profile of the Mediterranean stratified and mixed water columns revealed by assembly and recruitment.</title>
        <authorList>
            <person name="Haro-Moreno J.M."/>
            <person name="Lopez-Perez M."/>
            <person name="De La Torre J.R."/>
            <person name="Picazo A."/>
            <person name="Camacho A."/>
            <person name="Rodriguez-Valera F."/>
        </authorList>
    </citation>
    <scope>NUCLEOTIDE SEQUENCE [LARGE SCALE GENOMIC DNA]</scope>
    <source>
        <strain evidence="7">MED-G50</strain>
    </source>
</reference>
<dbReference type="Gene3D" id="1.10.10.2830">
    <property type="match status" value="1"/>
</dbReference>
<evidence type="ECO:0000256" key="1">
    <source>
        <dbReference type="ARBA" id="ARBA00006295"/>
    </source>
</evidence>
<keyword evidence="3" id="KW-0238">DNA-binding</keyword>
<comment type="function">
    <text evidence="4">Involved in chromosome partition. Localize to both poles of the predivisional cell following completion of DNA replication. Binds to the DNA origin of replication.</text>
</comment>
<dbReference type="InterPro" id="IPR050336">
    <property type="entry name" value="Chromosome_partition/occlusion"/>
</dbReference>
<feature type="region of interest" description="Disordered" evidence="5">
    <location>
        <begin position="24"/>
        <end position="48"/>
    </location>
</feature>
<dbReference type="GO" id="GO:0045881">
    <property type="term" value="P:positive regulation of sporulation resulting in formation of a cellular spore"/>
    <property type="evidence" value="ECO:0007669"/>
    <property type="project" value="TreeGrafter"/>
</dbReference>
<feature type="region of interest" description="Disordered" evidence="5">
    <location>
        <begin position="246"/>
        <end position="266"/>
    </location>
</feature>
<dbReference type="GO" id="GO:0003677">
    <property type="term" value="F:DNA binding"/>
    <property type="evidence" value="ECO:0007669"/>
    <property type="project" value="UniProtKB-KW"/>
</dbReference>
<comment type="caution">
    <text evidence="7">The sequence shown here is derived from an EMBL/GenBank/DDBJ whole genome shotgun (WGS) entry which is preliminary data.</text>
</comment>
<dbReference type="Pfam" id="PF23552">
    <property type="entry name" value="ParB_C"/>
    <property type="match status" value="1"/>
</dbReference>
<dbReference type="GO" id="GO:0007059">
    <property type="term" value="P:chromosome segregation"/>
    <property type="evidence" value="ECO:0007669"/>
    <property type="project" value="UniProtKB-KW"/>
</dbReference>
<dbReference type="InterPro" id="IPR003115">
    <property type="entry name" value="ParB_N"/>
</dbReference>
<keyword evidence="2" id="KW-0159">Chromosome partition</keyword>
<proteinExistence type="inferred from homology"/>
<dbReference type="Pfam" id="PF02195">
    <property type="entry name" value="ParB_N"/>
    <property type="match status" value="1"/>
</dbReference>
<dbReference type="SUPFAM" id="SSF110849">
    <property type="entry name" value="ParB/Sulfiredoxin"/>
    <property type="match status" value="1"/>
</dbReference>
<organism evidence="7 8">
    <name type="scientific">PS1 clade bacterium</name>
    <dbReference type="NCBI Taxonomy" id="2175152"/>
    <lineage>
        <taxon>Bacteria</taxon>
        <taxon>Pseudomonadati</taxon>
        <taxon>Pseudomonadota</taxon>
        <taxon>Alphaproteobacteria</taxon>
        <taxon>PS1 clade</taxon>
    </lineage>
</organism>
<dbReference type="CDD" id="cd16393">
    <property type="entry name" value="SPO0J_N"/>
    <property type="match status" value="1"/>
</dbReference>
<protein>
    <submittedName>
        <fullName evidence="7">ParB/RepB/Spo0J family partition protein</fullName>
    </submittedName>
</protein>
<dbReference type="InterPro" id="IPR057240">
    <property type="entry name" value="ParB_dimer_C"/>
</dbReference>
<evidence type="ECO:0000256" key="3">
    <source>
        <dbReference type="ARBA" id="ARBA00023125"/>
    </source>
</evidence>